<dbReference type="Pfam" id="PF18307">
    <property type="entry name" value="Tfb2_C"/>
    <property type="match status" value="1"/>
</dbReference>
<evidence type="ECO:0000256" key="1">
    <source>
        <dbReference type="ARBA" id="ARBA00002817"/>
    </source>
</evidence>
<dbReference type="GO" id="GO:0005675">
    <property type="term" value="C:transcription factor TFIIH holo complex"/>
    <property type="evidence" value="ECO:0007669"/>
    <property type="project" value="EnsemblFungi"/>
</dbReference>
<keyword evidence="5 9" id="KW-0805">Transcription regulation</keyword>
<gene>
    <name evidence="11" type="primary">Bctfb2</name>
    <name evidence="11" type="ORF">BCIN_01g08930</name>
</gene>
<keyword evidence="6 9" id="KW-0804">Transcription</keyword>
<dbReference type="RefSeq" id="XP_024546564.1">
    <property type="nucleotide sequence ID" value="XM_024690795.1"/>
</dbReference>
<evidence type="ECO:0000256" key="9">
    <source>
        <dbReference type="RuleBase" id="RU364024"/>
    </source>
</evidence>
<keyword evidence="7 9" id="KW-0234">DNA repair</keyword>
<dbReference type="GO" id="GO:0000112">
    <property type="term" value="C:nucleotide-excision repair factor 3 complex"/>
    <property type="evidence" value="ECO:0007669"/>
    <property type="project" value="EnsemblFungi"/>
</dbReference>
<sequence length="471" mass="52066">MSVSTLASFEYLERLPGTTFRRLYQQPSTSLAIFRRMLPHLAKTFVMALLYMPKPLPLIALDQWVQSKSKKQKDQALSLLSRLHIVDITALSREDPQTVALTKNFGASLRLALTGGGNHQSFGVPSSDHIAPHVDIDFLDTHARMQWEGILHYMVNTVTSGSGKDGNGPANSVKALLDAGKLVTRGRGIGITQAGFSFLLQEANAQVWTLLLLWIENAESMGMDSVDVLSFLFMLGSLELGRAYSTKTLTEAQKGMLANLIDLGLIYLPPSAPTQFFPTRLATTLTSDASALRTVAAGFDAASKSAASQKGFIIIETNYRLYAYTNSPLQIAVLSLFTKLNTRYPNMVSGRVSRDSIRTAIAHGITSDQIITYLSTHAHPQLVKASSASHGGPVLPPTVVDQIRLWQLENERMKAVPGFLMKDFETQKEYEGCAKYAEEVGVLVWKSDAKRMFFVTRVEQLRDYFKAKKIR</sequence>
<proteinExistence type="inferred from homology"/>
<comment type="subcellular location">
    <subcellularLocation>
        <location evidence="2 9">Nucleus</location>
    </subcellularLocation>
</comment>
<dbReference type="NCBIfam" id="TIGR00625">
    <property type="entry name" value="tfb2"/>
    <property type="match status" value="1"/>
</dbReference>
<reference evidence="11 12" key="1">
    <citation type="journal article" date="2011" name="PLoS Genet.">
        <title>Genomic analysis of the necrotrophic fungal pathogens Sclerotinia sclerotiorum and Botrytis cinerea.</title>
        <authorList>
            <person name="Amselem J."/>
            <person name="Cuomo C.A."/>
            <person name="van Kan J.A."/>
            <person name="Viaud M."/>
            <person name="Benito E.P."/>
            <person name="Couloux A."/>
            <person name="Coutinho P.M."/>
            <person name="de Vries R.P."/>
            <person name="Dyer P.S."/>
            <person name="Fillinger S."/>
            <person name="Fournier E."/>
            <person name="Gout L."/>
            <person name="Hahn M."/>
            <person name="Kohn L."/>
            <person name="Lapalu N."/>
            <person name="Plummer K.M."/>
            <person name="Pradier J.M."/>
            <person name="Quevillon E."/>
            <person name="Sharon A."/>
            <person name="Simon A."/>
            <person name="ten Have A."/>
            <person name="Tudzynski B."/>
            <person name="Tudzynski P."/>
            <person name="Wincker P."/>
            <person name="Andrew M."/>
            <person name="Anthouard V."/>
            <person name="Beever R.E."/>
            <person name="Beffa R."/>
            <person name="Benoit I."/>
            <person name="Bouzid O."/>
            <person name="Brault B."/>
            <person name="Chen Z."/>
            <person name="Choquer M."/>
            <person name="Collemare J."/>
            <person name="Cotton P."/>
            <person name="Danchin E.G."/>
            <person name="Da Silva C."/>
            <person name="Gautier A."/>
            <person name="Giraud C."/>
            <person name="Giraud T."/>
            <person name="Gonzalez C."/>
            <person name="Grossetete S."/>
            <person name="Guldener U."/>
            <person name="Henrissat B."/>
            <person name="Howlett B.J."/>
            <person name="Kodira C."/>
            <person name="Kretschmer M."/>
            <person name="Lappartient A."/>
            <person name="Leroch M."/>
            <person name="Levis C."/>
            <person name="Mauceli E."/>
            <person name="Neuveglise C."/>
            <person name="Oeser B."/>
            <person name="Pearson M."/>
            <person name="Poulain J."/>
            <person name="Poussereau N."/>
            <person name="Quesneville H."/>
            <person name="Rascle C."/>
            <person name="Schumacher J."/>
            <person name="Segurens B."/>
            <person name="Sexton A."/>
            <person name="Silva E."/>
            <person name="Sirven C."/>
            <person name="Soanes D.M."/>
            <person name="Talbot N.J."/>
            <person name="Templeton M."/>
            <person name="Yandava C."/>
            <person name="Yarden O."/>
            <person name="Zeng Q."/>
            <person name="Rollins J.A."/>
            <person name="Lebrun M.H."/>
            <person name="Dickman M."/>
        </authorList>
    </citation>
    <scope>NUCLEOTIDE SEQUENCE [LARGE SCALE GENOMIC DNA]</scope>
    <source>
        <strain evidence="11 12">B05.10</strain>
    </source>
</reference>
<name>A0A384J6P7_BOTFB</name>
<dbReference type="InterPro" id="IPR004598">
    <property type="entry name" value="TFIIH_p52/Tfb2"/>
</dbReference>
<evidence type="ECO:0000259" key="10">
    <source>
        <dbReference type="Pfam" id="PF18307"/>
    </source>
</evidence>
<evidence type="ECO:0000256" key="5">
    <source>
        <dbReference type="ARBA" id="ARBA00023015"/>
    </source>
</evidence>
<evidence type="ECO:0000256" key="3">
    <source>
        <dbReference type="ARBA" id="ARBA00007132"/>
    </source>
</evidence>
<dbReference type="VEuPathDB" id="FungiDB:Bcin01g08930"/>
<comment type="similarity">
    <text evidence="3 9">Belongs to the TFB2 family.</text>
</comment>
<dbReference type="OrthoDB" id="364513at2759"/>
<keyword evidence="4 9" id="KW-0227">DNA damage</keyword>
<feature type="domain" description="Transcription factor Tfb2 C-terminal" evidence="10">
    <location>
        <begin position="401"/>
        <end position="466"/>
    </location>
</feature>
<organism evidence="11 12">
    <name type="scientific">Botryotinia fuckeliana (strain B05.10)</name>
    <name type="common">Noble rot fungus</name>
    <name type="synonym">Botrytis cinerea</name>
    <dbReference type="NCBI Taxonomy" id="332648"/>
    <lineage>
        <taxon>Eukaryota</taxon>
        <taxon>Fungi</taxon>
        <taxon>Dikarya</taxon>
        <taxon>Ascomycota</taxon>
        <taxon>Pezizomycotina</taxon>
        <taxon>Leotiomycetes</taxon>
        <taxon>Helotiales</taxon>
        <taxon>Sclerotiniaceae</taxon>
        <taxon>Botrytis</taxon>
    </lineage>
</organism>
<dbReference type="GO" id="GO:0003690">
    <property type="term" value="F:double-stranded DNA binding"/>
    <property type="evidence" value="ECO:0007669"/>
    <property type="project" value="EnsemblFungi"/>
</dbReference>
<dbReference type="EMBL" id="CP009805">
    <property type="protein sequence ID" value="ATZ46265.1"/>
    <property type="molecule type" value="Genomic_DNA"/>
</dbReference>
<dbReference type="GO" id="GO:0016251">
    <property type="term" value="F:RNA polymerase II general transcription initiation factor activity"/>
    <property type="evidence" value="ECO:0007669"/>
    <property type="project" value="EnsemblFungi"/>
</dbReference>
<evidence type="ECO:0000256" key="7">
    <source>
        <dbReference type="ARBA" id="ARBA00023204"/>
    </source>
</evidence>
<evidence type="ECO:0000313" key="12">
    <source>
        <dbReference type="Proteomes" id="UP000001798"/>
    </source>
</evidence>
<keyword evidence="12" id="KW-1185">Reference proteome</keyword>
<keyword evidence="8 9" id="KW-0539">Nucleus</keyword>
<dbReference type="PANTHER" id="PTHR13152:SF0">
    <property type="entry name" value="GENERAL TRANSCRIPTION FACTOR IIH SUBUNIT 4"/>
    <property type="match status" value="1"/>
</dbReference>
<accession>A0A384J6P7</accession>
<dbReference type="KEGG" id="bfu:BCIN_01g08930"/>
<reference evidence="11 12" key="3">
    <citation type="journal article" date="2017" name="Mol. Plant Pathol.">
        <title>A gapless genome sequence of the fungus Botrytis cinerea.</title>
        <authorList>
            <person name="Van Kan J.A."/>
            <person name="Stassen J.H."/>
            <person name="Mosbach A."/>
            <person name="Van Der Lee T.A."/>
            <person name="Faino L."/>
            <person name="Farmer A.D."/>
            <person name="Papasotiriou D.G."/>
            <person name="Zhou S."/>
            <person name="Seidl M.F."/>
            <person name="Cottam E."/>
            <person name="Edel D."/>
            <person name="Hahn M."/>
            <person name="Schwartz D.C."/>
            <person name="Dietrich R.A."/>
            <person name="Widdison S."/>
            <person name="Scalliet G."/>
        </authorList>
    </citation>
    <scope>NUCLEOTIDE SEQUENCE [LARGE SCALE GENOMIC DNA]</scope>
    <source>
        <strain evidence="11 12">B05.10</strain>
    </source>
</reference>
<evidence type="ECO:0000256" key="2">
    <source>
        <dbReference type="ARBA" id="ARBA00004123"/>
    </source>
</evidence>
<protein>
    <recommendedName>
        <fullName evidence="9">RNA polymerase II transcription factor B subunit 2</fullName>
    </recommendedName>
</protein>
<dbReference type="GO" id="GO:0006289">
    <property type="term" value="P:nucleotide-excision repair"/>
    <property type="evidence" value="ECO:0007669"/>
    <property type="project" value="EnsemblFungi"/>
</dbReference>
<comment type="function">
    <text evidence="1">Component of the general transcription and DNA repair factor IIH (TFIIH) core complex, which is involved in general and transcription-coupled nucleotide excision repair (NER) of damaged DNA and, when complexed to TFIIK, in RNA transcription by RNA polymerase II. In NER, TFIIH acts by opening DNA around the lesion to allow the excision of the damaged oligonucleotide and its replacement by a new DNA fragment. In transcription, TFIIH has an essential role in transcription initiation. When the pre-initiation complex (PIC) has been established, TFIIH is required for promoter opening and promoter escape. Phosphorylation of the C-terminal tail (CTD) of the largest subunit of RNA polymerase II by the kinase module TFIIK controls the initiation of transcription.</text>
</comment>
<dbReference type="Proteomes" id="UP000001798">
    <property type="component" value="Chromosome 1"/>
</dbReference>
<dbReference type="AlphaFoldDB" id="A0A384J6P7"/>
<comment type="function">
    <text evidence="9">Component of the general transcription and DNA repair factor IIH (TFIIH) core complex which is involved in general and transcription-coupled nucleotide excision repair (NER) of damaged DNA.</text>
</comment>
<evidence type="ECO:0000313" key="11">
    <source>
        <dbReference type="EMBL" id="ATZ46265.1"/>
    </source>
</evidence>
<dbReference type="InterPro" id="IPR040662">
    <property type="entry name" value="Tfb2_C"/>
</dbReference>
<evidence type="ECO:0000256" key="4">
    <source>
        <dbReference type="ARBA" id="ARBA00022763"/>
    </source>
</evidence>
<evidence type="ECO:0000256" key="8">
    <source>
        <dbReference type="ARBA" id="ARBA00023242"/>
    </source>
</evidence>
<dbReference type="GO" id="GO:0000439">
    <property type="term" value="C:transcription factor TFIIH core complex"/>
    <property type="evidence" value="ECO:0007669"/>
    <property type="project" value="EnsemblFungi"/>
</dbReference>
<dbReference type="Gene3D" id="3.30.70.2610">
    <property type="match status" value="1"/>
</dbReference>
<dbReference type="GeneID" id="5434057"/>
<dbReference type="PANTHER" id="PTHR13152">
    <property type="entry name" value="TFIIH, POLYPEPTIDE 4"/>
    <property type="match status" value="1"/>
</dbReference>
<dbReference type="GO" id="GO:0001671">
    <property type="term" value="F:ATPase activator activity"/>
    <property type="evidence" value="ECO:0007669"/>
    <property type="project" value="InterPro"/>
</dbReference>
<reference evidence="11 12" key="2">
    <citation type="journal article" date="2012" name="Eukaryot. Cell">
        <title>Genome update of Botrytis cinerea strains B05.10 and T4.</title>
        <authorList>
            <person name="Staats M."/>
            <person name="van Kan J.A."/>
        </authorList>
    </citation>
    <scope>NUCLEOTIDE SEQUENCE [LARGE SCALE GENOMIC DNA]</scope>
    <source>
        <strain evidence="11 12">B05.10</strain>
    </source>
</reference>
<dbReference type="GO" id="GO:0006367">
    <property type="term" value="P:transcription initiation at RNA polymerase II promoter"/>
    <property type="evidence" value="ECO:0007669"/>
    <property type="project" value="EnsemblFungi"/>
</dbReference>
<dbReference type="FunFam" id="3.30.70.2610:FF:000001">
    <property type="entry name" value="General transcription factor IIH subunit 4"/>
    <property type="match status" value="1"/>
</dbReference>
<evidence type="ECO:0000256" key="6">
    <source>
        <dbReference type="ARBA" id="ARBA00023163"/>
    </source>
</evidence>
<dbReference type="Pfam" id="PF03849">
    <property type="entry name" value="Tfb2"/>
    <property type="match status" value="1"/>
</dbReference>